<dbReference type="PIRSF" id="PIRSF038093">
    <property type="entry name" value="ARP2/3_su1"/>
    <property type="match status" value="1"/>
</dbReference>
<feature type="repeat" description="WD" evidence="8">
    <location>
        <begin position="334"/>
        <end position="371"/>
    </location>
</feature>
<dbReference type="PANTHER" id="PTHR10709:SF2">
    <property type="entry name" value="ACTIN-RELATED PROTEIN 2_3 COMPLEX SUBUNIT"/>
    <property type="match status" value="1"/>
</dbReference>
<dbReference type="PANTHER" id="PTHR10709">
    <property type="entry name" value="ACTIN-RELATED PROTEIN 2/3 COMPLEX SUBUNIT 1"/>
    <property type="match status" value="1"/>
</dbReference>
<sequence length="371" mass="40105">MAPSEVHHLFHHSIVDHSFSADRQTLAVTRQNNVELYSRSGSHFQLSDELAGHDKTVTGVDIAPRSGKIVTCSQDRNAYVWEPTPAGWKPTLVLLRINRAATCVRWSPSETKFAVGSGARVIAICYFEEENDWWVSKHLKKPIRSTITSVAWHPNSVLLGAGSADGHARVFSAFIKGVDQRPEPSAWGERLPFNTVCGEFLNNTAGWVHGVAFSPSGNALAFAAHDSSVTVVYPSAPDAPPRAVLSVTTQLLPFVGLIWTSESEIIAAGYDCEPYRFQGNEGGWALAGALESKAAQPARLGAGGGGEDGGEENARQLFKQMDLKGKVKDDTKLLTTHQNSINTVRVYQEAGGRVANFSTGGVDGRVIVWKA</sequence>
<comment type="caution">
    <text evidence="9">The sequence shown here is derived from an EMBL/GenBank/DDBJ whole genome shotgun (WGS) entry which is preliminary data.</text>
</comment>
<reference evidence="9 10" key="1">
    <citation type="submission" date="2024-04" db="EMBL/GenBank/DDBJ databases">
        <title>Phyllosticta paracitricarpa is synonymous to the EU quarantine fungus P. citricarpa based on phylogenomic analyses.</title>
        <authorList>
            <consortium name="Lawrence Berkeley National Laboratory"/>
            <person name="Van Ingen-Buijs V.A."/>
            <person name="Van Westerhoven A.C."/>
            <person name="Haridas S."/>
            <person name="Skiadas P."/>
            <person name="Martin F."/>
            <person name="Groenewald J.Z."/>
            <person name="Crous P.W."/>
            <person name="Seidl M.F."/>
        </authorList>
    </citation>
    <scope>NUCLEOTIDE SEQUENCE [LARGE SCALE GENOMIC DNA]</scope>
    <source>
        <strain evidence="9 10">CBS 123371</strain>
    </source>
</reference>
<name>A0ABR1KF93_9PEZI</name>
<evidence type="ECO:0000256" key="4">
    <source>
        <dbReference type="ARBA" id="ARBA00022737"/>
    </source>
</evidence>
<dbReference type="Proteomes" id="UP001363622">
    <property type="component" value="Unassembled WGS sequence"/>
</dbReference>
<keyword evidence="6 7" id="KW-0206">Cytoskeleton</keyword>
<accession>A0ABR1KF93</accession>
<keyword evidence="5 7" id="KW-0009">Actin-binding</keyword>
<dbReference type="InterPro" id="IPR015943">
    <property type="entry name" value="WD40/YVTN_repeat-like_dom_sf"/>
</dbReference>
<dbReference type="Gene3D" id="2.130.10.10">
    <property type="entry name" value="YVTN repeat-like/Quinoprotein amine dehydrogenase"/>
    <property type="match status" value="1"/>
</dbReference>
<evidence type="ECO:0000256" key="7">
    <source>
        <dbReference type="PIRNR" id="PIRNR038093"/>
    </source>
</evidence>
<dbReference type="SMART" id="SM00320">
    <property type="entry name" value="WD40"/>
    <property type="match status" value="5"/>
</dbReference>
<evidence type="ECO:0000313" key="9">
    <source>
        <dbReference type="EMBL" id="KAK7512303.1"/>
    </source>
</evidence>
<dbReference type="SUPFAM" id="SSF50978">
    <property type="entry name" value="WD40 repeat-like"/>
    <property type="match status" value="1"/>
</dbReference>
<comment type="similarity">
    <text evidence="1 7">Belongs to the WD repeat ARPC1 family.</text>
</comment>
<dbReference type="InterPro" id="IPR001680">
    <property type="entry name" value="WD40_rpt"/>
</dbReference>
<keyword evidence="4" id="KW-0677">Repeat</keyword>
<keyword evidence="3 8" id="KW-0853">WD repeat</keyword>
<evidence type="ECO:0000256" key="1">
    <source>
        <dbReference type="ARBA" id="ARBA00006260"/>
    </source>
</evidence>
<evidence type="ECO:0000256" key="6">
    <source>
        <dbReference type="ARBA" id="ARBA00023212"/>
    </source>
</evidence>
<feature type="repeat" description="WD" evidence="8">
    <location>
        <begin position="50"/>
        <end position="82"/>
    </location>
</feature>
<evidence type="ECO:0000256" key="2">
    <source>
        <dbReference type="ARBA" id="ARBA00022490"/>
    </source>
</evidence>
<gene>
    <name evidence="9" type="ORF">IWZ03DRAFT_335236</name>
</gene>
<evidence type="ECO:0000313" key="10">
    <source>
        <dbReference type="Proteomes" id="UP001363622"/>
    </source>
</evidence>
<dbReference type="PROSITE" id="PS50082">
    <property type="entry name" value="WD_REPEATS_2"/>
    <property type="match status" value="2"/>
</dbReference>
<dbReference type="Pfam" id="PF00400">
    <property type="entry name" value="WD40"/>
    <property type="match status" value="2"/>
</dbReference>
<organism evidence="9 10">
    <name type="scientific">Phyllosticta citriasiana</name>
    <dbReference type="NCBI Taxonomy" id="595635"/>
    <lineage>
        <taxon>Eukaryota</taxon>
        <taxon>Fungi</taxon>
        <taxon>Dikarya</taxon>
        <taxon>Ascomycota</taxon>
        <taxon>Pezizomycotina</taxon>
        <taxon>Dothideomycetes</taxon>
        <taxon>Dothideomycetes incertae sedis</taxon>
        <taxon>Botryosphaeriales</taxon>
        <taxon>Phyllostictaceae</taxon>
        <taxon>Phyllosticta</taxon>
    </lineage>
</organism>
<evidence type="ECO:0000256" key="5">
    <source>
        <dbReference type="ARBA" id="ARBA00023203"/>
    </source>
</evidence>
<dbReference type="PROSITE" id="PS50294">
    <property type="entry name" value="WD_REPEATS_REGION"/>
    <property type="match status" value="2"/>
</dbReference>
<evidence type="ECO:0000256" key="8">
    <source>
        <dbReference type="PROSITE-ProRule" id="PRU00221"/>
    </source>
</evidence>
<protein>
    <recommendedName>
        <fullName evidence="7">Actin-related protein 2/3 complex subunit</fullName>
    </recommendedName>
</protein>
<dbReference type="InterPro" id="IPR017383">
    <property type="entry name" value="ARPC1"/>
</dbReference>
<evidence type="ECO:0000256" key="3">
    <source>
        <dbReference type="ARBA" id="ARBA00022574"/>
    </source>
</evidence>
<proteinExistence type="inferred from homology"/>
<comment type="function">
    <text evidence="7">Functions as component of the Arp2/3 complex which is involved in regulation of actin polymerization and together with an activating nucleation-promoting factor (NPF) mediates the formation of branched actin networks.</text>
</comment>
<dbReference type="InterPro" id="IPR036322">
    <property type="entry name" value="WD40_repeat_dom_sf"/>
</dbReference>
<comment type="subcellular location">
    <subcellularLocation>
        <location evidence="7">Cytoplasm</location>
        <location evidence="7">Cytoskeleton</location>
        <location evidence="7">Actin patch</location>
    </subcellularLocation>
</comment>
<keyword evidence="2 7" id="KW-0963">Cytoplasm</keyword>
<keyword evidence="10" id="KW-1185">Reference proteome</keyword>
<dbReference type="EMBL" id="JBBPHU010000011">
    <property type="protein sequence ID" value="KAK7512303.1"/>
    <property type="molecule type" value="Genomic_DNA"/>
</dbReference>